<comment type="pathway">
    <text evidence="1">Antibiotic biosynthesis.</text>
</comment>
<keyword evidence="2" id="KW-0489">Methyltransferase</keyword>
<evidence type="ECO:0000256" key="3">
    <source>
        <dbReference type="ARBA" id="ARBA00022679"/>
    </source>
</evidence>
<gene>
    <name evidence="7" type="ORF">K1Y72_18110</name>
</gene>
<dbReference type="Pfam" id="PF17843">
    <property type="entry name" value="MycE_N"/>
    <property type="match status" value="1"/>
</dbReference>
<accession>A0ABS7FV53</accession>
<protein>
    <recommendedName>
        <fullName evidence="6">Methyltransferase MycE N-terminal domain-containing protein</fullName>
    </recommendedName>
</protein>
<evidence type="ECO:0000256" key="4">
    <source>
        <dbReference type="ARBA" id="ARBA00022691"/>
    </source>
</evidence>
<sequence length="372" mass="39094">MTPLRPSDEPVARLVRAAGGDAGDRDAAVAALGAAAVAGLLVEEVLARCDPLPADRPVRLGLDLLHGDLVLHHGLTVAAGGVTAEAGAPDGPAGRIRCSLTGLLRALYGTRRGLPDVEVEMCWPPLEAVPGWIGAASRATECVLGAFGPGDAGLDRLAVRYGSDKWGALHWYTPHYDRHFAALRDEPVRLLEIGVGGYADPDAGGASLRMWQRYFRRGLIYGLDVFAKPGVTGPRIRVLRGDQADPDLLAEIGRGLGPFDIVIDDGSHVSRDVLASLRGLFPHLRPGGLYAVEDLQTSYWPAFGGGPPDGPAETTVGFLAALVDGLHHQERGGEPGPFDRTVAGLHCYRGLAVVEKGANTGPGAPAWVPREA</sequence>
<evidence type="ECO:0000256" key="1">
    <source>
        <dbReference type="ARBA" id="ARBA00004792"/>
    </source>
</evidence>
<keyword evidence="8" id="KW-1185">Reference proteome</keyword>
<evidence type="ECO:0000256" key="5">
    <source>
        <dbReference type="ARBA" id="ARBA00023194"/>
    </source>
</evidence>
<feature type="domain" description="Methyltransferase MycE N-terminal" evidence="6">
    <location>
        <begin position="11"/>
        <end position="113"/>
    </location>
</feature>
<dbReference type="Gene3D" id="3.40.50.150">
    <property type="entry name" value="Vaccinia Virus protein VP39"/>
    <property type="match status" value="1"/>
</dbReference>
<dbReference type="EMBL" id="JAIBOA010000010">
    <property type="protein sequence ID" value="MBW8484303.1"/>
    <property type="molecule type" value="Genomic_DNA"/>
</dbReference>
<evidence type="ECO:0000256" key="2">
    <source>
        <dbReference type="ARBA" id="ARBA00022603"/>
    </source>
</evidence>
<dbReference type="SUPFAM" id="SSF53335">
    <property type="entry name" value="S-adenosyl-L-methionine-dependent methyltransferases"/>
    <property type="match status" value="1"/>
</dbReference>
<dbReference type="InterPro" id="IPR040800">
    <property type="entry name" value="MycE_N"/>
</dbReference>
<evidence type="ECO:0000313" key="8">
    <source>
        <dbReference type="Proteomes" id="UP000774570"/>
    </source>
</evidence>
<keyword evidence="4" id="KW-0949">S-adenosyl-L-methionine</keyword>
<dbReference type="Proteomes" id="UP000774570">
    <property type="component" value="Unassembled WGS sequence"/>
</dbReference>
<reference evidence="7 8" key="1">
    <citation type="submission" date="2021-07" db="EMBL/GenBank/DDBJ databases">
        <title>Actinomadura sp. PM05-2 isolated from lichen.</title>
        <authorList>
            <person name="Somphong A."/>
            <person name="Phongsopitanun W."/>
            <person name="Tanasupawat S."/>
            <person name="Peongsungnone V."/>
        </authorList>
    </citation>
    <scope>NUCLEOTIDE SEQUENCE [LARGE SCALE GENOMIC DNA]</scope>
    <source>
        <strain evidence="7 8">PM05-2</strain>
    </source>
</reference>
<dbReference type="Gene3D" id="3.30.1050.30">
    <property type="match status" value="1"/>
</dbReference>
<evidence type="ECO:0000259" key="6">
    <source>
        <dbReference type="Pfam" id="PF17843"/>
    </source>
</evidence>
<comment type="caution">
    <text evidence="7">The sequence shown here is derived from an EMBL/GenBank/DDBJ whole genome shotgun (WGS) entry which is preliminary data.</text>
</comment>
<proteinExistence type="predicted"/>
<keyword evidence="3" id="KW-0808">Transferase</keyword>
<keyword evidence="5" id="KW-0045">Antibiotic biosynthesis</keyword>
<evidence type="ECO:0000313" key="7">
    <source>
        <dbReference type="EMBL" id="MBW8484303.1"/>
    </source>
</evidence>
<organism evidence="7 8">
    <name type="scientific">Actinomadura parmotrematis</name>
    <dbReference type="NCBI Taxonomy" id="2864039"/>
    <lineage>
        <taxon>Bacteria</taxon>
        <taxon>Bacillati</taxon>
        <taxon>Actinomycetota</taxon>
        <taxon>Actinomycetes</taxon>
        <taxon>Streptosporangiales</taxon>
        <taxon>Thermomonosporaceae</taxon>
        <taxon>Actinomadura</taxon>
    </lineage>
</organism>
<name>A0ABS7FV53_9ACTN</name>
<dbReference type="InterPro" id="IPR029063">
    <property type="entry name" value="SAM-dependent_MTases_sf"/>
</dbReference>
<dbReference type="RefSeq" id="WP_220167522.1">
    <property type="nucleotide sequence ID" value="NZ_JAIBOA010000010.1"/>
</dbReference>